<keyword evidence="9" id="KW-0012">Acyltransferase</keyword>
<dbReference type="EMBL" id="JAJNDB010000004">
    <property type="protein sequence ID" value="MCD2195508.1"/>
    <property type="molecule type" value="Genomic_DNA"/>
</dbReference>
<keyword evidence="10" id="KW-1185">Reference proteome</keyword>
<feature type="transmembrane region" description="Helical" evidence="7">
    <location>
        <begin position="239"/>
        <end position="260"/>
    </location>
</feature>
<keyword evidence="9" id="KW-0808">Transferase</keyword>
<comment type="subcellular location">
    <subcellularLocation>
        <location evidence="1">Cell membrane</location>
        <topology evidence="1">Multi-pass membrane protein</topology>
    </subcellularLocation>
</comment>
<dbReference type="GO" id="GO:0016746">
    <property type="term" value="F:acyltransferase activity"/>
    <property type="evidence" value="ECO:0007669"/>
    <property type="project" value="UniProtKB-KW"/>
</dbReference>
<dbReference type="Pfam" id="PF01757">
    <property type="entry name" value="Acyl_transf_3"/>
    <property type="match status" value="1"/>
</dbReference>
<feature type="transmembrane region" description="Helical" evidence="7">
    <location>
        <begin position="346"/>
        <end position="367"/>
    </location>
</feature>
<dbReference type="PANTHER" id="PTHR40074:SF2">
    <property type="entry name" value="O-ACETYLTRANSFERASE WECH"/>
    <property type="match status" value="1"/>
</dbReference>
<comment type="similarity">
    <text evidence="2">Belongs to the acyltransferase 3 family.</text>
</comment>
<feature type="transmembrane region" description="Helical" evidence="7">
    <location>
        <begin position="321"/>
        <end position="340"/>
    </location>
</feature>
<evidence type="ECO:0000256" key="2">
    <source>
        <dbReference type="ARBA" id="ARBA00007400"/>
    </source>
</evidence>
<feature type="transmembrane region" description="Helical" evidence="7">
    <location>
        <begin position="200"/>
        <end position="227"/>
    </location>
</feature>
<accession>A0ABS8PBZ2</accession>
<dbReference type="Proteomes" id="UP001199469">
    <property type="component" value="Unassembled WGS sequence"/>
</dbReference>
<organism evidence="9 10">
    <name type="scientific">Actinomycetospora endophytica</name>
    <dbReference type="NCBI Taxonomy" id="2291215"/>
    <lineage>
        <taxon>Bacteria</taxon>
        <taxon>Bacillati</taxon>
        <taxon>Actinomycetota</taxon>
        <taxon>Actinomycetes</taxon>
        <taxon>Pseudonocardiales</taxon>
        <taxon>Pseudonocardiaceae</taxon>
        <taxon>Actinomycetospora</taxon>
    </lineage>
</organism>
<evidence type="ECO:0000256" key="5">
    <source>
        <dbReference type="ARBA" id="ARBA00022989"/>
    </source>
</evidence>
<dbReference type="PANTHER" id="PTHR40074">
    <property type="entry name" value="O-ACETYLTRANSFERASE WECH"/>
    <property type="match status" value="1"/>
</dbReference>
<feature type="transmembrane region" description="Helical" evidence="7">
    <location>
        <begin position="175"/>
        <end position="194"/>
    </location>
</feature>
<evidence type="ECO:0000259" key="8">
    <source>
        <dbReference type="Pfam" id="PF01757"/>
    </source>
</evidence>
<keyword evidence="4 7" id="KW-0812">Transmembrane</keyword>
<feature type="domain" description="Acyltransferase 3" evidence="8">
    <location>
        <begin position="24"/>
        <end position="364"/>
    </location>
</feature>
<feature type="transmembrane region" description="Helical" evidence="7">
    <location>
        <begin position="280"/>
        <end position="301"/>
    </location>
</feature>
<evidence type="ECO:0000256" key="1">
    <source>
        <dbReference type="ARBA" id="ARBA00004651"/>
    </source>
</evidence>
<evidence type="ECO:0000256" key="3">
    <source>
        <dbReference type="ARBA" id="ARBA00022475"/>
    </source>
</evidence>
<feature type="transmembrane region" description="Helical" evidence="7">
    <location>
        <begin position="59"/>
        <end position="81"/>
    </location>
</feature>
<keyword evidence="5 7" id="KW-1133">Transmembrane helix</keyword>
<evidence type="ECO:0000256" key="4">
    <source>
        <dbReference type="ARBA" id="ARBA00022692"/>
    </source>
</evidence>
<evidence type="ECO:0000313" key="10">
    <source>
        <dbReference type="Proteomes" id="UP001199469"/>
    </source>
</evidence>
<comment type="caution">
    <text evidence="9">The sequence shown here is derived from an EMBL/GenBank/DDBJ whole genome shotgun (WGS) entry which is preliminary data.</text>
</comment>
<keyword evidence="3" id="KW-1003">Cell membrane</keyword>
<proteinExistence type="inferred from homology"/>
<dbReference type="InterPro" id="IPR002656">
    <property type="entry name" value="Acyl_transf_3_dom"/>
</dbReference>
<sequence>MRPTVEVATTTAGPAPASDRRHLHEVDLFRLLTFASVIGVHVLSAATTADDVPSNGGQLLLHFTREAFFTLTGFVLTFQMLRRPQRPLPFWRKRIPLVLTPYLTWTVVYSLLAVWTRAPGTAEPTVSQELATMGWNALEGTAWYHLYFLLVTLQLYLVFPVLVAGLRRLGRTGHLVVLGVALALQIAVCVLISNPPANGFGAFVTAHGFALLPSYLLYPVLGAVAALHLDQVQAAVLRFRWWIAGLVVVAVVASEVVYVLRVDGGTAAVVASAVFEPTTIAWFLVAVLGLYTFSLVATAGWRPGGPARRVLAYASDRSFGIFLAHPLVLAGLLTISGGWVDAVGSGLTLAALYLGTVVGSVVIADVLRRVPGSTALTGRVRIGASGS</sequence>
<feature type="transmembrane region" description="Helical" evidence="7">
    <location>
        <begin position="28"/>
        <end position="47"/>
    </location>
</feature>
<gene>
    <name evidence="9" type="ORF">LQ327_19245</name>
</gene>
<feature type="transmembrane region" description="Helical" evidence="7">
    <location>
        <begin position="102"/>
        <end position="122"/>
    </location>
</feature>
<evidence type="ECO:0000256" key="6">
    <source>
        <dbReference type="ARBA" id="ARBA00023136"/>
    </source>
</evidence>
<reference evidence="9 10" key="1">
    <citation type="submission" date="2021-11" db="EMBL/GenBank/DDBJ databases">
        <title>Draft genome sequence of Actinomycetospora sp. SF1 isolated from the rhizosphere soil.</title>
        <authorList>
            <person name="Duangmal K."/>
            <person name="Chantavorakit T."/>
        </authorList>
    </citation>
    <scope>NUCLEOTIDE SEQUENCE [LARGE SCALE GENOMIC DNA]</scope>
    <source>
        <strain evidence="9 10">TBRC 5722</strain>
    </source>
</reference>
<evidence type="ECO:0000256" key="7">
    <source>
        <dbReference type="SAM" id="Phobius"/>
    </source>
</evidence>
<evidence type="ECO:0000313" key="9">
    <source>
        <dbReference type="EMBL" id="MCD2195508.1"/>
    </source>
</evidence>
<dbReference type="RefSeq" id="WP_230736668.1">
    <property type="nucleotide sequence ID" value="NZ_JAJNDB010000004.1"/>
</dbReference>
<name>A0ABS8PBZ2_9PSEU</name>
<protein>
    <submittedName>
        <fullName evidence="9">Acyltransferase</fullName>
    </submittedName>
</protein>
<feature type="transmembrane region" description="Helical" evidence="7">
    <location>
        <begin position="142"/>
        <end position="163"/>
    </location>
</feature>
<keyword evidence="6 7" id="KW-0472">Membrane</keyword>